<sequence length="463" mass="47802">MNSNRITAVFSGHQEAESAVAELRRMGVRDDRISILARDGSTGTVASGTSDRPHDEANGAGKGLLAGAGVGALFGLAAAAIPGIGPFITAGTLLSGLGAGLGGAVAGAVVGGAAGSLAGTLAQAGYTEKEAGYYGERVENGAVLVAVDTSGTGNDQAIRDALLRHGGSTHGGDFDNSNVTLSNDSLTSGTMATGTGLGATSGTLGGMSRDSTLSGSSSLSSGTSISSGTYADGDLGSIPTDRRGNYETRYSGYTQDQANSRLTDLDTQLGRADLDETQRLQLLEERLFVEKFRERIGSVEIGKHVETHQQQVSVPLTHTEIVVERHAVTNPTPIEGTVPLGSDSQTIRVDLEAERAQVRKEAYVTEEVEIGKREVSQTQTFTETVGREVLDVNRTGDVEMGTTGLTGTTGTLGTTGTTGVTNTGGLSGTTTGRDDRNLLQRAGDTIDEGVDRLDGKIDRDHNR</sequence>
<evidence type="ECO:0000313" key="4">
    <source>
        <dbReference type="Proteomes" id="UP000248326"/>
    </source>
</evidence>
<gene>
    <name evidence="3" type="ORF">DES52_106165</name>
</gene>
<name>A0A318SNH7_9DEIO</name>
<feature type="region of interest" description="Disordered" evidence="1">
    <location>
        <begin position="398"/>
        <end position="436"/>
    </location>
</feature>
<keyword evidence="4" id="KW-1185">Reference proteome</keyword>
<dbReference type="NCBIfam" id="TIGR02271">
    <property type="entry name" value="YsnF/AvaK domain"/>
    <property type="match status" value="1"/>
</dbReference>
<reference evidence="3 4" key="1">
    <citation type="submission" date="2018-06" db="EMBL/GenBank/DDBJ databases">
        <title>Genomic Encyclopedia of Type Strains, Phase IV (KMG-IV): sequencing the most valuable type-strain genomes for metagenomic binning, comparative biology and taxonomic classification.</title>
        <authorList>
            <person name="Goeker M."/>
        </authorList>
    </citation>
    <scope>NUCLEOTIDE SEQUENCE [LARGE SCALE GENOMIC DNA]</scope>
    <source>
        <strain evidence="3 4">DSM 18048</strain>
    </source>
</reference>
<protein>
    <submittedName>
        <fullName evidence="3">Uncharacterized protein (TIGR02271 family)</fullName>
    </submittedName>
</protein>
<evidence type="ECO:0000313" key="3">
    <source>
        <dbReference type="EMBL" id="PYE54199.1"/>
    </source>
</evidence>
<feature type="region of interest" description="Disordered" evidence="1">
    <location>
        <begin position="192"/>
        <end position="257"/>
    </location>
</feature>
<feature type="compositionally biased region" description="Low complexity" evidence="1">
    <location>
        <begin position="401"/>
        <end position="431"/>
    </location>
</feature>
<dbReference type="PANTHER" id="PTHR38463">
    <property type="entry name" value="STRESS RESPONSE PROTEIN YSNF"/>
    <property type="match status" value="1"/>
</dbReference>
<feature type="compositionally biased region" description="Low complexity" evidence="1">
    <location>
        <begin position="206"/>
        <end position="229"/>
    </location>
</feature>
<accession>A0A318SNH7</accession>
<comment type="caution">
    <text evidence="3">The sequence shown here is derived from an EMBL/GenBank/DDBJ whole genome shotgun (WGS) entry which is preliminary data.</text>
</comment>
<dbReference type="RefSeq" id="WP_342767076.1">
    <property type="nucleotide sequence ID" value="NZ_QJSX01000006.1"/>
</dbReference>
<evidence type="ECO:0000256" key="1">
    <source>
        <dbReference type="SAM" id="MobiDB-lite"/>
    </source>
</evidence>
<organism evidence="3 4">
    <name type="scientific">Deinococcus yavapaiensis KR-236</name>
    <dbReference type="NCBI Taxonomy" id="694435"/>
    <lineage>
        <taxon>Bacteria</taxon>
        <taxon>Thermotogati</taxon>
        <taxon>Deinococcota</taxon>
        <taxon>Deinococci</taxon>
        <taxon>Deinococcales</taxon>
        <taxon>Deinococcaceae</taxon>
        <taxon>Deinococcus</taxon>
    </lineage>
</organism>
<dbReference type="Proteomes" id="UP000248326">
    <property type="component" value="Unassembled WGS sequence"/>
</dbReference>
<dbReference type="PANTHER" id="PTHR38463:SF1">
    <property type="entry name" value="STRESS RESPONSE PROTEIN YSNF"/>
    <property type="match status" value="1"/>
</dbReference>
<proteinExistence type="predicted"/>
<dbReference type="AlphaFoldDB" id="A0A318SNH7"/>
<dbReference type="InterPro" id="IPR019060">
    <property type="entry name" value="DUF2382"/>
</dbReference>
<dbReference type="EMBL" id="QJSX01000006">
    <property type="protein sequence ID" value="PYE54199.1"/>
    <property type="molecule type" value="Genomic_DNA"/>
</dbReference>
<feature type="domain" description="DUF2382" evidence="2">
    <location>
        <begin position="280"/>
        <end position="392"/>
    </location>
</feature>
<feature type="compositionally biased region" description="Gly residues" evidence="1">
    <location>
        <begin position="195"/>
        <end position="205"/>
    </location>
</feature>
<dbReference type="InterPro" id="IPR052967">
    <property type="entry name" value="Stress_Response_Assoc"/>
</dbReference>
<dbReference type="Pfam" id="PF09557">
    <property type="entry name" value="DUF2382"/>
    <property type="match status" value="1"/>
</dbReference>
<evidence type="ECO:0000259" key="2">
    <source>
        <dbReference type="Pfam" id="PF09557"/>
    </source>
</evidence>